<evidence type="ECO:0000256" key="5">
    <source>
        <dbReference type="SAM" id="MobiDB-lite"/>
    </source>
</evidence>
<feature type="transmembrane region" description="Helical" evidence="6">
    <location>
        <begin position="374"/>
        <end position="393"/>
    </location>
</feature>
<dbReference type="PRINTS" id="PR00237">
    <property type="entry name" value="GPCRRHODOPSN"/>
</dbReference>
<name>A0A2A6C6H2_PRIPA</name>
<organism evidence="7 8">
    <name type="scientific">Pristionchus pacificus</name>
    <name type="common">Parasitic nematode worm</name>
    <dbReference type="NCBI Taxonomy" id="54126"/>
    <lineage>
        <taxon>Eukaryota</taxon>
        <taxon>Metazoa</taxon>
        <taxon>Ecdysozoa</taxon>
        <taxon>Nematoda</taxon>
        <taxon>Chromadorea</taxon>
        <taxon>Rhabditida</taxon>
        <taxon>Rhabditina</taxon>
        <taxon>Diplogasteromorpha</taxon>
        <taxon>Diplogasteroidea</taxon>
        <taxon>Neodiplogasteridae</taxon>
        <taxon>Pristionchus</taxon>
    </lineage>
</organism>
<feature type="transmembrane region" description="Helical" evidence="6">
    <location>
        <begin position="170"/>
        <end position="190"/>
    </location>
</feature>
<feature type="transmembrane region" description="Helical" evidence="6">
    <location>
        <begin position="125"/>
        <end position="149"/>
    </location>
</feature>
<proteinExistence type="predicted"/>
<gene>
    <name evidence="7" type="primary">WBGene00107678</name>
</gene>
<keyword evidence="8" id="KW-1185">Reference proteome</keyword>
<evidence type="ECO:0000256" key="6">
    <source>
        <dbReference type="SAM" id="Phobius"/>
    </source>
</evidence>
<feature type="region of interest" description="Disordered" evidence="5">
    <location>
        <begin position="1"/>
        <end position="30"/>
    </location>
</feature>
<accession>A0A2A6C6H2</accession>
<evidence type="ECO:0000313" key="8">
    <source>
        <dbReference type="Proteomes" id="UP000005239"/>
    </source>
</evidence>
<feature type="transmembrane region" description="Helical" evidence="6">
    <location>
        <begin position="51"/>
        <end position="73"/>
    </location>
</feature>
<dbReference type="InterPro" id="IPR017452">
    <property type="entry name" value="GPCR_Rhodpsn_7TM"/>
</dbReference>
<keyword evidence="2 6" id="KW-0812">Transmembrane</keyword>
<dbReference type="GO" id="GO:0007218">
    <property type="term" value="P:neuropeptide signaling pathway"/>
    <property type="evidence" value="ECO:0000318"/>
    <property type="project" value="GO_Central"/>
</dbReference>
<dbReference type="InterPro" id="IPR052954">
    <property type="entry name" value="GPCR-Ligand_Int"/>
</dbReference>
<keyword evidence="3 6" id="KW-1133">Transmembrane helix</keyword>
<dbReference type="PROSITE" id="PS50262">
    <property type="entry name" value="G_PROTEIN_RECEP_F1_2"/>
    <property type="match status" value="1"/>
</dbReference>
<dbReference type="Proteomes" id="UP000005239">
    <property type="component" value="Unassembled WGS sequence"/>
</dbReference>
<keyword evidence="4 6" id="KW-0472">Membrane</keyword>
<dbReference type="Gene3D" id="1.20.1070.10">
    <property type="entry name" value="Rhodopsin 7-helix transmembrane proteins"/>
    <property type="match status" value="1"/>
</dbReference>
<dbReference type="EnsemblMetazoa" id="PPA18124.1">
    <property type="protein sequence ID" value="PPA18124.1"/>
    <property type="gene ID" value="WBGene00107678"/>
</dbReference>
<evidence type="ECO:0000313" key="7">
    <source>
        <dbReference type="EnsemblMetazoa" id="PPA18124.1"/>
    </source>
</evidence>
<evidence type="ECO:0000256" key="4">
    <source>
        <dbReference type="ARBA" id="ARBA00023136"/>
    </source>
</evidence>
<dbReference type="GO" id="GO:0005886">
    <property type="term" value="C:plasma membrane"/>
    <property type="evidence" value="ECO:0000318"/>
    <property type="project" value="GO_Central"/>
</dbReference>
<feature type="region of interest" description="Disordered" evidence="5">
    <location>
        <begin position="481"/>
        <end position="506"/>
    </location>
</feature>
<reference evidence="7" key="2">
    <citation type="submission" date="2022-06" db="UniProtKB">
        <authorList>
            <consortium name="EnsemblMetazoa"/>
        </authorList>
    </citation>
    <scope>IDENTIFICATION</scope>
    <source>
        <strain evidence="7">PS312</strain>
    </source>
</reference>
<dbReference type="OrthoDB" id="10011262at2759"/>
<feature type="transmembrane region" description="Helical" evidence="6">
    <location>
        <begin position="226"/>
        <end position="252"/>
    </location>
</feature>
<feature type="transmembrane region" description="Helical" evidence="6">
    <location>
        <begin position="85"/>
        <end position="105"/>
    </location>
</feature>
<evidence type="ECO:0000256" key="1">
    <source>
        <dbReference type="ARBA" id="ARBA00004370"/>
    </source>
</evidence>
<evidence type="ECO:0000256" key="3">
    <source>
        <dbReference type="ARBA" id="ARBA00022989"/>
    </source>
</evidence>
<dbReference type="GO" id="GO:0008188">
    <property type="term" value="F:neuropeptide receptor activity"/>
    <property type="evidence" value="ECO:0000318"/>
    <property type="project" value="GO_Central"/>
</dbReference>
<dbReference type="CDD" id="cd14978">
    <property type="entry name" value="7tmA_FMRFamide_R-like"/>
    <property type="match status" value="1"/>
</dbReference>
<feature type="compositionally biased region" description="Acidic residues" evidence="5">
    <location>
        <begin position="490"/>
        <end position="506"/>
    </location>
</feature>
<accession>A0A8R1YG71</accession>
<sequence>MGKKRLGQGTIAGRPGHTSHTTTRLSTMTSPPLLNCSADNIFTAQQEDFRLFMNMPLSLAGMITNVINIIVFLDAEMRTQLVNHFLLALSISDFLLLLFNFFFNIFPVIATMSTSVALQDSYPLILWYAYPLALITQTCGVYFTVLVSVHRYLGVCHPFRAKRWVSSQPVRLAIAFSILFSIALNIPTWMELEIARCHSHQWNQQLRTITLTALKASRLYLLIAKVIIYTIVMFLVPFTVLIVVNIRIIIALKQSTHLRSMHSSARVENRSRILQNFQLLKASKYSDVFSKFSKLSNVSPGMKPTPSSLKGGLRDRSVTFMLLAIVLIFLICNVIPFLNNCVEAWRIYTSSEDGEENEELDREPQAWFDISVELGNILISLNSSSSLFVYLFFSSKYRSIIKQWLGLQRRTRVNGVALTTAVAAQKALELGMFPEEAERRERRRSAFGMARGGCGKGRGVIGRPRLASTGARKNQMQLMITSRTSSQPESIDEAVEDEFNEIEAKE</sequence>
<dbReference type="Pfam" id="PF00001">
    <property type="entry name" value="7tm_1"/>
    <property type="match status" value="1"/>
</dbReference>
<feature type="transmembrane region" description="Helical" evidence="6">
    <location>
        <begin position="318"/>
        <end position="338"/>
    </location>
</feature>
<protein>
    <submittedName>
        <fullName evidence="7">Frpr-9</fullName>
    </submittedName>
</protein>
<evidence type="ECO:0000256" key="2">
    <source>
        <dbReference type="ARBA" id="ARBA00022692"/>
    </source>
</evidence>
<dbReference type="PANTHER" id="PTHR46641">
    <property type="entry name" value="FMRFAMIDE RECEPTOR-RELATED"/>
    <property type="match status" value="1"/>
</dbReference>
<dbReference type="PANTHER" id="PTHR46641:SF7">
    <property type="entry name" value="G-PROTEIN COUPLED RECEPTORS FAMILY 1 PROFILE DOMAIN-CONTAINING PROTEIN"/>
    <property type="match status" value="1"/>
</dbReference>
<comment type="subcellular location">
    <subcellularLocation>
        <location evidence="1">Membrane</location>
    </subcellularLocation>
</comment>
<reference evidence="8" key="1">
    <citation type="journal article" date="2008" name="Nat. Genet.">
        <title>The Pristionchus pacificus genome provides a unique perspective on nematode lifestyle and parasitism.</title>
        <authorList>
            <person name="Dieterich C."/>
            <person name="Clifton S.W."/>
            <person name="Schuster L.N."/>
            <person name="Chinwalla A."/>
            <person name="Delehaunty K."/>
            <person name="Dinkelacker I."/>
            <person name="Fulton L."/>
            <person name="Fulton R."/>
            <person name="Godfrey J."/>
            <person name="Minx P."/>
            <person name="Mitreva M."/>
            <person name="Roeseler W."/>
            <person name="Tian H."/>
            <person name="Witte H."/>
            <person name="Yang S.P."/>
            <person name="Wilson R.K."/>
            <person name="Sommer R.J."/>
        </authorList>
    </citation>
    <scope>NUCLEOTIDE SEQUENCE [LARGE SCALE GENOMIC DNA]</scope>
    <source>
        <strain evidence="8">PS312</strain>
    </source>
</reference>
<feature type="compositionally biased region" description="Low complexity" evidence="5">
    <location>
        <begin position="18"/>
        <end position="30"/>
    </location>
</feature>
<dbReference type="SUPFAM" id="SSF81321">
    <property type="entry name" value="Family A G protein-coupled receptor-like"/>
    <property type="match status" value="1"/>
</dbReference>
<dbReference type="InterPro" id="IPR000276">
    <property type="entry name" value="GPCR_Rhodpsn"/>
</dbReference>
<dbReference type="AlphaFoldDB" id="A0A2A6C6H2"/>